<gene>
    <name evidence="6" type="ORF">C0V70_18730</name>
</gene>
<dbReference type="GO" id="GO:0015920">
    <property type="term" value="P:lipopolysaccharide transport"/>
    <property type="evidence" value="ECO:0007669"/>
    <property type="project" value="TreeGrafter"/>
</dbReference>
<dbReference type="Pfam" id="PF03739">
    <property type="entry name" value="LptF_LptG"/>
    <property type="match status" value="1"/>
</dbReference>
<dbReference type="PANTHER" id="PTHR33529">
    <property type="entry name" value="SLR0882 PROTEIN-RELATED"/>
    <property type="match status" value="1"/>
</dbReference>
<dbReference type="KEGG" id="bsto:C0V70_18730"/>
<comment type="subcellular location">
    <subcellularLocation>
        <location evidence="1">Cell membrane</location>
        <topology evidence="1">Multi-pass membrane protein</topology>
    </subcellularLocation>
</comment>
<keyword evidence="7" id="KW-1185">Reference proteome</keyword>
<dbReference type="RefSeq" id="WP_102245391.1">
    <property type="nucleotide sequence ID" value="NZ_CP025704.1"/>
</dbReference>
<sequence length="368" mass="41868">MFTIRKLILKEWLTFFLGAVFILAMVLSLGHILTGLLKATNELRSILLDLALEMPSFLIKIFPVSCLVASLFSINKLKSRNELTAIFASGFSRRQFVLCVGIIGAMIGLILFLINGYLVPYTKHQQSLLSDSHPRIANKAKTSTVSINALKSGKIWFKGQDYFFSYSSFDGVTNTIYDLNLYFYDRNFKLAEQVSAGTAKFVEGKTWQLEKGVHVTNLENKTFPAPSFFHDKKFDLNETVSDFKKINADISTLNIWRLYDYILVLRTNGINDSEYYVTFLDKFSSGFTCLVLAILASVALFNPNRRNSSFGMNIAFVLTFTFLYWFIYSYFMTLGQTSKIPAIAATFGVPSVFVLYLAGYFIYHRKLR</sequence>
<evidence type="ECO:0000256" key="2">
    <source>
        <dbReference type="ARBA" id="ARBA00022475"/>
    </source>
</evidence>
<protein>
    <submittedName>
        <fullName evidence="6">Uncharacterized protein</fullName>
    </submittedName>
</protein>
<evidence type="ECO:0000313" key="7">
    <source>
        <dbReference type="Proteomes" id="UP000235584"/>
    </source>
</evidence>
<organism evidence="6 7">
    <name type="scientific">Bacteriovorax stolpii</name>
    <name type="common">Bdellovibrio stolpii</name>
    <dbReference type="NCBI Taxonomy" id="960"/>
    <lineage>
        <taxon>Bacteria</taxon>
        <taxon>Pseudomonadati</taxon>
        <taxon>Bdellovibrionota</taxon>
        <taxon>Bacteriovoracia</taxon>
        <taxon>Bacteriovoracales</taxon>
        <taxon>Bacteriovoracaceae</taxon>
        <taxon>Bacteriovorax</taxon>
    </lineage>
</organism>
<dbReference type="GO" id="GO:0043190">
    <property type="term" value="C:ATP-binding cassette (ABC) transporter complex"/>
    <property type="evidence" value="ECO:0007669"/>
    <property type="project" value="TreeGrafter"/>
</dbReference>
<evidence type="ECO:0000256" key="5">
    <source>
        <dbReference type="ARBA" id="ARBA00023136"/>
    </source>
</evidence>
<proteinExistence type="predicted"/>
<accession>A0A2K9NX55</accession>
<dbReference type="EMBL" id="CP025704">
    <property type="protein sequence ID" value="AUO00104.1"/>
    <property type="molecule type" value="Genomic_DNA"/>
</dbReference>
<evidence type="ECO:0000256" key="4">
    <source>
        <dbReference type="ARBA" id="ARBA00022989"/>
    </source>
</evidence>
<keyword evidence="5" id="KW-0472">Membrane</keyword>
<dbReference type="InterPro" id="IPR005495">
    <property type="entry name" value="LptG/LptF_permease"/>
</dbReference>
<evidence type="ECO:0000256" key="3">
    <source>
        <dbReference type="ARBA" id="ARBA00022692"/>
    </source>
</evidence>
<keyword evidence="4" id="KW-1133">Transmembrane helix</keyword>
<keyword evidence="3" id="KW-0812">Transmembrane</keyword>
<dbReference type="AlphaFoldDB" id="A0A2K9NX55"/>
<dbReference type="OrthoDB" id="5289330at2"/>
<reference evidence="6 7" key="1">
    <citation type="submission" date="2018-01" db="EMBL/GenBank/DDBJ databases">
        <title>Complete genome sequence of Bacteriovorax stolpii DSM12778.</title>
        <authorList>
            <person name="Tang B."/>
            <person name="Chang J."/>
        </authorList>
    </citation>
    <scope>NUCLEOTIDE SEQUENCE [LARGE SCALE GENOMIC DNA]</scope>
    <source>
        <strain evidence="6 7">DSM 12778</strain>
    </source>
</reference>
<name>A0A2K9NX55_BACTC</name>
<dbReference type="Proteomes" id="UP000235584">
    <property type="component" value="Chromosome"/>
</dbReference>
<dbReference type="PANTHER" id="PTHR33529:SF6">
    <property type="entry name" value="YJGP_YJGQ FAMILY PERMEASE"/>
    <property type="match status" value="1"/>
</dbReference>
<keyword evidence="2" id="KW-1003">Cell membrane</keyword>
<evidence type="ECO:0000256" key="1">
    <source>
        <dbReference type="ARBA" id="ARBA00004651"/>
    </source>
</evidence>
<evidence type="ECO:0000313" key="6">
    <source>
        <dbReference type="EMBL" id="AUO00104.1"/>
    </source>
</evidence>